<feature type="compositionally biased region" description="Basic and acidic residues" evidence="1">
    <location>
        <begin position="188"/>
        <end position="227"/>
    </location>
</feature>
<gene>
    <name evidence="2" type="ORF">HII31_04076</name>
</gene>
<dbReference type="Proteomes" id="UP000660729">
    <property type="component" value="Unassembled WGS sequence"/>
</dbReference>
<keyword evidence="3" id="KW-1185">Reference proteome</keyword>
<feature type="region of interest" description="Disordered" evidence="1">
    <location>
        <begin position="1"/>
        <end position="50"/>
    </location>
</feature>
<feature type="compositionally biased region" description="Basic and acidic residues" evidence="1">
    <location>
        <begin position="269"/>
        <end position="279"/>
    </location>
</feature>
<comment type="caution">
    <text evidence="2">The sequence shown here is derived from an EMBL/GenBank/DDBJ whole genome shotgun (WGS) entry which is preliminary data.</text>
</comment>
<organism evidence="2 3">
    <name type="scientific">Pseudocercospora fuligena</name>
    <dbReference type="NCBI Taxonomy" id="685502"/>
    <lineage>
        <taxon>Eukaryota</taxon>
        <taxon>Fungi</taxon>
        <taxon>Dikarya</taxon>
        <taxon>Ascomycota</taxon>
        <taxon>Pezizomycotina</taxon>
        <taxon>Dothideomycetes</taxon>
        <taxon>Dothideomycetidae</taxon>
        <taxon>Mycosphaerellales</taxon>
        <taxon>Mycosphaerellaceae</taxon>
        <taxon>Pseudocercospora</taxon>
    </lineage>
</organism>
<feature type="compositionally biased region" description="Polar residues" evidence="1">
    <location>
        <begin position="301"/>
        <end position="311"/>
    </location>
</feature>
<proteinExistence type="predicted"/>
<feature type="region of interest" description="Disordered" evidence="1">
    <location>
        <begin position="89"/>
        <end position="342"/>
    </location>
</feature>
<evidence type="ECO:0000256" key="1">
    <source>
        <dbReference type="SAM" id="MobiDB-lite"/>
    </source>
</evidence>
<accession>A0A8H6VPV9</accession>
<evidence type="ECO:0000313" key="2">
    <source>
        <dbReference type="EMBL" id="KAF7194570.1"/>
    </source>
</evidence>
<reference evidence="2" key="1">
    <citation type="submission" date="2020-04" db="EMBL/GenBank/DDBJ databases">
        <title>Draft genome resource of the tomato pathogen Pseudocercospora fuligena.</title>
        <authorList>
            <person name="Zaccaron A."/>
        </authorList>
    </citation>
    <scope>NUCLEOTIDE SEQUENCE</scope>
    <source>
        <strain evidence="2">PF001</strain>
    </source>
</reference>
<name>A0A8H6VPV9_9PEZI</name>
<protein>
    <submittedName>
        <fullName evidence="2">Uncharacterized protein</fullName>
    </submittedName>
</protein>
<dbReference type="EMBL" id="JABCIY010000058">
    <property type="protein sequence ID" value="KAF7194570.1"/>
    <property type="molecule type" value="Genomic_DNA"/>
</dbReference>
<sequence>MEATTGVPVGAPTGPRADKGKAPMRPESIGHDSAMPDAPYERPEQPRMAPKAAALANFDQSRNSGVRRAFQTLDETDQDMFDAEEALNLGPRNFSGIEQALGGPQEMEVDQVGTNENEADEMETDAPLGSSHGPPSHAPRGPRRQQDQTSKHRTLNMPPRLDYPNTPLGPSRLRNPDTGTRRTSMPPRRNEHTEGRFSNKEQGSRRGRSQTRDEQPRRQNPRSRERGQGAGRSNGDFSIDPRRQHVYSGQRQSERPRRPVNPNAGLGDQRQHNRPDTKAGHAQQGFRNARNHHEQPPHGRNISSASQTQGNVDPYAQARIQNNQLRLNREAGGGARPQVEDTSVEDFKFKGAARRVSSDRQI</sequence>
<evidence type="ECO:0000313" key="3">
    <source>
        <dbReference type="Proteomes" id="UP000660729"/>
    </source>
</evidence>
<dbReference type="AlphaFoldDB" id="A0A8H6VPV9"/>